<feature type="domain" description="Digeranylgeranylglycerophospholipid reductase catalytic" evidence="1">
    <location>
        <begin position="167"/>
        <end position="221"/>
    </location>
</feature>
<dbReference type="Gene3D" id="3.50.50.60">
    <property type="entry name" value="FAD/NAD(P)-binding domain"/>
    <property type="match status" value="1"/>
</dbReference>
<organism evidence="2">
    <name type="scientific">hydrothermal vent metagenome</name>
    <dbReference type="NCBI Taxonomy" id="652676"/>
    <lineage>
        <taxon>unclassified sequences</taxon>
        <taxon>metagenomes</taxon>
        <taxon>ecological metagenomes</taxon>
    </lineage>
</organism>
<protein>
    <submittedName>
        <fullName evidence="2">Geranylgeranyl reductase</fullName>
    </submittedName>
</protein>
<dbReference type="InterPro" id="IPR011777">
    <property type="entry name" value="Geranylgeranyl_Rdtase_fam"/>
</dbReference>
<dbReference type="Pfam" id="PF22578">
    <property type="entry name" value="GGR_cat"/>
    <property type="match status" value="1"/>
</dbReference>
<accession>A0A3B0RWV6</accession>
<gene>
    <name evidence="2" type="ORF">MNBD_ALPHA04-1184</name>
</gene>
<dbReference type="InterPro" id="IPR054715">
    <property type="entry name" value="GGR_cat"/>
</dbReference>
<dbReference type="EMBL" id="UOEF01000061">
    <property type="protein sequence ID" value="VAV88903.1"/>
    <property type="molecule type" value="Genomic_DNA"/>
</dbReference>
<dbReference type="PRINTS" id="PR00420">
    <property type="entry name" value="RNGMNOXGNASE"/>
</dbReference>
<sequence>MIVDVAIAGLGPAGASAAAIVARSGLSVAAFDRKASAGTPVQCAEFIPAMLDAGELVVSDSSVQKIDEMLTFIEGARPDLTKNFSGHMIDRQIFDASLVKIATDAGADCYFGSSIRSAGDGGLILSSGEKISAKIIIGSDGPRSMIGAAIGSVNTEIVETRQVSVELLSQHSATDIYLSNAFPGGYGWMFPKGKIANIGIGVAREKRAQLRPALEALHEQIAATGQVGADIYGYTGGSIPVGGLIQPVGEIGQTPAILAGDAAGLANPITGAGISVAVASGRLAGEAAVNYLSGDREALALYAEELDDDYGASLRRAVAKRKSLSGLMKDRGALQATEMRSGWIAYPEYWQADKAA</sequence>
<dbReference type="PANTHER" id="PTHR42685:SF22">
    <property type="entry name" value="CONDITIONED MEDIUM FACTOR RECEPTOR 1"/>
    <property type="match status" value="1"/>
</dbReference>
<dbReference type="AlphaFoldDB" id="A0A3B0RWV6"/>
<proteinExistence type="predicted"/>
<dbReference type="NCBIfam" id="TIGR02032">
    <property type="entry name" value="GG-red-SF"/>
    <property type="match status" value="1"/>
</dbReference>
<dbReference type="SUPFAM" id="SSF51905">
    <property type="entry name" value="FAD/NAD(P)-binding domain"/>
    <property type="match status" value="1"/>
</dbReference>
<name>A0A3B0RWV6_9ZZZZ</name>
<dbReference type="InterPro" id="IPR036188">
    <property type="entry name" value="FAD/NAD-bd_sf"/>
</dbReference>
<evidence type="ECO:0000259" key="1">
    <source>
        <dbReference type="Pfam" id="PF22578"/>
    </source>
</evidence>
<reference evidence="2" key="1">
    <citation type="submission" date="2018-06" db="EMBL/GenBank/DDBJ databases">
        <authorList>
            <person name="Zhirakovskaya E."/>
        </authorList>
    </citation>
    <scope>NUCLEOTIDE SEQUENCE</scope>
</reference>
<dbReference type="PANTHER" id="PTHR42685">
    <property type="entry name" value="GERANYLGERANYL DIPHOSPHATE REDUCTASE"/>
    <property type="match status" value="1"/>
</dbReference>
<evidence type="ECO:0000313" key="2">
    <source>
        <dbReference type="EMBL" id="VAV88903.1"/>
    </source>
</evidence>
<dbReference type="InterPro" id="IPR050407">
    <property type="entry name" value="Geranylgeranyl_reductase"/>
</dbReference>
<dbReference type="GO" id="GO:0016628">
    <property type="term" value="F:oxidoreductase activity, acting on the CH-CH group of donors, NAD or NADP as acceptor"/>
    <property type="evidence" value="ECO:0007669"/>
    <property type="project" value="InterPro"/>
</dbReference>